<proteinExistence type="predicted"/>
<gene>
    <name evidence="1" type="ORF">OSTQU699_LOCUS7095</name>
</gene>
<dbReference type="Proteomes" id="UP000708148">
    <property type="component" value="Unassembled WGS sequence"/>
</dbReference>
<dbReference type="InterPro" id="IPR015424">
    <property type="entry name" value="PyrdxlP-dep_Trfase"/>
</dbReference>
<dbReference type="GO" id="GO:0000271">
    <property type="term" value="P:polysaccharide biosynthetic process"/>
    <property type="evidence" value="ECO:0007669"/>
    <property type="project" value="TreeGrafter"/>
</dbReference>
<evidence type="ECO:0000313" key="1">
    <source>
        <dbReference type="EMBL" id="CAD7701738.1"/>
    </source>
</evidence>
<reference evidence="1" key="1">
    <citation type="submission" date="2020-12" db="EMBL/GenBank/DDBJ databases">
        <authorList>
            <person name="Iha C."/>
        </authorList>
    </citation>
    <scope>NUCLEOTIDE SEQUENCE</scope>
</reference>
<protein>
    <recommendedName>
        <fullName evidence="3">Pyridoxal phosphate-dependent transferase</fullName>
    </recommendedName>
</protein>
<dbReference type="GO" id="GO:0030170">
    <property type="term" value="F:pyridoxal phosphate binding"/>
    <property type="evidence" value="ECO:0007669"/>
    <property type="project" value="TreeGrafter"/>
</dbReference>
<keyword evidence="2" id="KW-1185">Reference proteome</keyword>
<dbReference type="Pfam" id="PF01041">
    <property type="entry name" value="DegT_DnrJ_EryC1"/>
    <property type="match status" value="1"/>
</dbReference>
<dbReference type="GO" id="GO:0008483">
    <property type="term" value="F:transaminase activity"/>
    <property type="evidence" value="ECO:0007669"/>
    <property type="project" value="TreeGrafter"/>
</dbReference>
<dbReference type="Gene3D" id="3.40.640.10">
    <property type="entry name" value="Type I PLP-dependent aspartate aminotransferase-like (Major domain)"/>
    <property type="match status" value="1"/>
</dbReference>
<name>A0A8S1J6A3_9CHLO</name>
<comment type="caution">
    <text evidence="1">The sequence shown here is derived from an EMBL/GenBank/DDBJ whole genome shotgun (WGS) entry which is preliminary data.</text>
</comment>
<dbReference type="InterPro" id="IPR000653">
    <property type="entry name" value="DegT/StrS_aminotransferase"/>
</dbReference>
<evidence type="ECO:0008006" key="3">
    <source>
        <dbReference type="Google" id="ProtNLM"/>
    </source>
</evidence>
<dbReference type="EMBL" id="CAJHUC010001622">
    <property type="protein sequence ID" value="CAD7701738.1"/>
    <property type="molecule type" value="Genomic_DNA"/>
</dbReference>
<evidence type="ECO:0000313" key="2">
    <source>
        <dbReference type="Proteomes" id="UP000708148"/>
    </source>
</evidence>
<dbReference type="PANTHER" id="PTHR30244">
    <property type="entry name" value="TRANSAMINASE"/>
    <property type="match status" value="1"/>
</dbReference>
<dbReference type="SUPFAM" id="SSF53383">
    <property type="entry name" value="PLP-dependent transferases"/>
    <property type="match status" value="1"/>
</dbReference>
<dbReference type="OrthoDB" id="422066at2759"/>
<sequence>MALNGTANLPLPGTVLPARPRLAKIRGRCQRQPCGLKVQAYTQNGNGNGAALADPTKFNPVLTKDFCAPWTVPESGIADALGLMASGDLFRYNRNDANSAASRAEVALSEYTGHKYCLAVNSGASAIFLSLVSAGVKPGDKVFSNALTFGAVPSAIHHAGASVEFVESTNAYVLDTEHLEKKCQECPDVRFLLISHMRGKLADMDEVARICDKYNVTLLEDCAHSLGVFWDGKHSGHHGVACCISTQAYKMLNSGEGGFMLTNDPVIAAKAIVGAGGYEKLYKKHIATPPDEVFESIGKLKIPNYSMRMSNLHAAVLIPQIAVVGDRVALCNRRYDRVTARFEVAAQRVGASMEVPAQHPKVGPCNDSLQFNLIGYSWEQCQAYLANVKARGVPVSVFGAHDNARNYRTWEFLGDLPVMAQTDHIIRFAVDVRLPPQFDNEDFDLMADCLAAGFLSIGEPEQLSKQEAPAAALA</sequence>
<dbReference type="PANTHER" id="PTHR30244:SF34">
    <property type="entry name" value="DTDP-4-AMINO-4,6-DIDEOXYGALACTOSE TRANSAMINASE"/>
    <property type="match status" value="1"/>
</dbReference>
<organism evidence="1 2">
    <name type="scientific">Ostreobium quekettii</name>
    <dbReference type="NCBI Taxonomy" id="121088"/>
    <lineage>
        <taxon>Eukaryota</taxon>
        <taxon>Viridiplantae</taxon>
        <taxon>Chlorophyta</taxon>
        <taxon>core chlorophytes</taxon>
        <taxon>Ulvophyceae</taxon>
        <taxon>TCBD clade</taxon>
        <taxon>Bryopsidales</taxon>
        <taxon>Ostreobineae</taxon>
        <taxon>Ostreobiaceae</taxon>
        <taxon>Ostreobium</taxon>
    </lineage>
</organism>
<accession>A0A8S1J6A3</accession>
<dbReference type="InterPro" id="IPR015421">
    <property type="entry name" value="PyrdxlP-dep_Trfase_major"/>
</dbReference>
<dbReference type="AlphaFoldDB" id="A0A8S1J6A3"/>